<dbReference type="Gene3D" id="3.40.80.10">
    <property type="entry name" value="Peptidoglycan recognition protein-like"/>
    <property type="match status" value="1"/>
</dbReference>
<protein>
    <recommendedName>
        <fullName evidence="2">N-acetylmuramoyl-L-alanine amidase</fullName>
        <ecNumber evidence="2">3.5.1.28</ecNumber>
    </recommendedName>
</protein>
<evidence type="ECO:0000256" key="2">
    <source>
        <dbReference type="ARBA" id="ARBA00011901"/>
    </source>
</evidence>
<dbReference type="EMBL" id="CP034413">
    <property type="protein sequence ID" value="QCI59080.1"/>
    <property type="molecule type" value="Genomic_DNA"/>
</dbReference>
<dbReference type="PANTHER" id="PTHR30417:SF1">
    <property type="entry name" value="N-ACETYLMURAMOYL-L-ALANINE AMIDASE AMID"/>
    <property type="match status" value="1"/>
</dbReference>
<dbReference type="Proteomes" id="UP000298642">
    <property type="component" value="Chromosome"/>
</dbReference>
<reference evidence="8" key="1">
    <citation type="submission" date="2018-12" db="EMBL/GenBank/DDBJ databases">
        <title>Dusodibacter welbiota gen. nov., sp. nov., isolated from human faeces and emended description of the Oscillibacter genus.</title>
        <authorList>
            <person name="Le Roy T."/>
            <person name="Van der Smissen P."/>
            <person name="Delzenne N."/>
            <person name="Muccioli G."/>
            <person name="Collet J.F."/>
            <person name="Cani P.D."/>
        </authorList>
    </citation>
    <scope>NUCLEOTIDE SEQUENCE [LARGE SCALE GENOMIC DNA]</scope>
    <source>
        <strain evidence="8">J115</strain>
    </source>
</reference>
<evidence type="ECO:0000256" key="3">
    <source>
        <dbReference type="ARBA" id="ARBA00022737"/>
    </source>
</evidence>
<accession>A0A4D7AU85</accession>
<keyword evidence="3" id="KW-0677">Repeat</keyword>
<dbReference type="GO" id="GO:0008745">
    <property type="term" value="F:N-acetylmuramoyl-L-alanine amidase activity"/>
    <property type="evidence" value="ECO:0007669"/>
    <property type="project" value="UniProtKB-EC"/>
</dbReference>
<evidence type="ECO:0000313" key="8">
    <source>
        <dbReference type="Proteomes" id="UP000298642"/>
    </source>
</evidence>
<keyword evidence="5" id="KW-0961">Cell wall biogenesis/degradation</keyword>
<name>A0A4D7AU85_9FIRM</name>
<dbReference type="InterPro" id="IPR002502">
    <property type="entry name" value="Amidase_domain"/>
</dbReference>
<dbReference type="KEGG" id="obj:EIO64_07500"/>
<organism evidence="7 8">
    <name type="scientific">Dysosmobacter welbionis</name>
    <dbReference type="NCBI Taxonomy" id="2093857"/>
    <lineage>
        <taxon>Bacteria</taxon>
        <taxon>Bacillati</taxon>
        <taxon>Bacillota</taxon>
        <taxon>Clostridia</taxon>
        <taxon>Eubacteriales</taxon>
        <taxon>Oscillospiraceae</taxon>
        <taxon>Dysosmobacter</taxon>
    </lineage>
</organism>
<feature type="domain" description="SLH" evidence="6">
    <location>
        <begin position="172"/>
        <end position="231"/>
    </location>
</feature>
<dbReference type="PANTHER" id="PTHR30417">
    <property type="entry name" value="N-ACETYLMURAMOYL-L-ALANINE AMIDASE AMID"/>
    <property type="match status" value="1"/>
</dbReference>
<dbReference type="AlphaFoldDB" id="A0A4D7AU85"/>
<dbReference type="InterPro" id="IPR001119">
    <property type="entry name" value="SLH_dom"/>
</dbReference>
<dbReference type="SMART" id="SM00644">
    <property type="entry name" value="Ami_2"/>
    <property type="match status" value="1"/>
</dbReference>
<evidence type="ECO:0000256" key="5">
    <source>
        <dbReference type="ARBA" id="ARBA00023316"/>
    </source>
</evidence>
<evidence type="ECO:0000256" key="1">
    <source>
        <dbReference type="ARBA" id="ARBA00001561"/>
    </source>
</evidence>
<dbReference type="PROSITE" id="PS51272">
    <property type="entry name" value="SLH"/>
    <property type="match status" value="1"/>
</dbReference>
<dbReference type="GO" id="GO:0009254">
    <property type="term" value="P:peptidoglycan turnover"/>
    <property type="evidence" value="ECO:0007669"/>
    <property type="project" value="TreeGrafter"/>
</dbReference>
<evidence type="ECO:0000259" key="6">
    <source>
        <dbReference type="PROSITE" id="PS51272"/>
    </source>
</evidence>
<proteinExistence type="predicted"/>
<sequence length="231" mass="25747">MSYTIKEQLANSGNYGGSRNASQIRYLVYHYTGNDGDKAANNAAYFQRNIVKASAHYFVDDTTVYLSVPDLKIAWSVGGSKYANADKTGGGTMYGVITNTNSISIEMCDTIRNGVYQASEATLANAAALGRELMEKYHIPIENVYRHFDVTGKHCPSYLVNAQKWAEFKKRLEVKIMDNTPSGAHKEGVEWAVKNGILTGNSEGDLMLSQPVTRQQMCTMLHRLWELIERT</sequence>
<evidence type="ECO:0000256" key="4">
    <source>
        <dbReference type="ARBA" id="ARBA00022801"/>
    </source>
</evidence>
<dbReference type="InterPro" id="IPR051206">
    <property type="entry name" value="NAMLAA_amidase_2"/>
</dbReference>
<keyword evidence="4" id="KW-0378">Hydrolase</keyword>
<dbReference type="Pfam" id="PF01510">
    <property type="entry name" value="Amidase_2"/>
    <property type="match status" value="1"/>
</dbReference>
<dbReference type="RefSeq" id="WP_136891094.1">
    <property type="nucleotide sequence ID" value="NZ_CP034413.3"/>
</dbReference>
<dbReference type="SUPFAM" id="SSF55846">
    <property type="entry name" value="N-acetylmuramoyl-L-alanine amidase-like"/>
    <property type="match status" value="1"/>
</dbReference>
<gene>
    <name evidence="7" type="ORF">EIO64_07500</name>
</gene>
<dbReference type="EC" id="3.5.1.28" evidence="2"/>
<dbReference type="CDD" id="cd06583">
    <property type="entry name" value="PGRP"/>
    <property type="match status" value="1"/>
</dbReference>
<dbReference type="GO" id="GO:0071555">
    <property type="term" value="P:cell wall organization"/>
    <property type="evidence" value="ECO:0007669"/>
    <property type="project" value="UniProtKB-KW"/>
</dbReference>
<evidence type="ECO:0000313" key="7">
    <source>
        <dbReference type="EMBL" id="QCI59080.1"/>
    </source>
</evidence>
<keyword evidence="8" id="KW-1185">Reference proteome</keyword>
<dbReference type="GO" id="GO:0009253">
    <property type="term" value="P:peptidoglycan catabolic process"/>
    <property type="evidence" value="ECO:0007669"/>
    <property type="project" value="InterPro"/>
</dbReference>
<comment type="catalytic activity">
    <reaction evidence="1">
        <text>Hydrolyzes the link between N-acetylmuramoyl residues and L-amino acid residues in certain cell-wall glycopeptides.</text>
        <dbReference type="EC" id="3.5.1.28"/>
    </reaction>
</comment>
<dbReference type="InterPro" id="IPR036505">
    <property type="entry name" value="Amidase/PGRP_sf"/>
</dbReference>